<dbReference type="RefSeq" id="WP_226100343.1">
    <property type="nucleotide sequence ID" value="NZ_CP162411.1"/>
</dbReference>
<dbReference type="EMBL" id="CP162411">
    <property type="protein sequence ID" value="XDL15384.1"/>
    <property type="molecule type" value="Genomic_DNA"/>
</dbReference>
<dbReference type="Pfam" id="PF13289">
    <property type="entry name" value="SIR2_2"/>
    <property type="match status" value="1"/>
</dbReference>
<name>A0AB39IIT5_9GAMM</name>
<accession>A0AB39IIT5</accession>
<evidence type="ECO:0000313" key="1">
    <source>
        <dbReference type="EMBL" id="XDL15384.1"/>
    </source>
</evidence>
<reference evidence="1" key="1">
    <citation type="submission" date="2024-07" db="EMBL/GenBank/DDBJ databases">
        <authorList>
            <person name="Pedron J."/>
        </authorList>
    </citation>
    <scope>NUCLEOTIDE SEQUENCE</scope>
    <source>
        <strain evidence="1">A642-S2-A17</strain>
    </source>
</reference>
<organism evidence="1">
    <name type="scientific">Dickeya oryzae</name>
    <dbReference type="NCBI Taxonomy" id="1240404"/>
    <lineage>
        <taxon>Bacteria</taxon>
        <taxon>Pseudomonadati</taxon>
        <taxon>Pseudomonadota</taxon>
        <taxon>Gammaproteobacteria</taxon>
        <taxon>Enterobacterales</taxon>
        <taxon>Pectobacteriaceae</taxon>
        <taxon>Dickeya</taxon>
    </lineage>
</organism>
<dbReference type="AlphaFoldDB" id="A0AB39IIT5"/>
<proteinExistence type="predicted"/>
<protein>
    <submittedName>
        <fullName evidence="1">SIR2 family protein</fullName>
    </submittedName>
</protein>
<dbReference type="InterPro" id="IPR029035">
    <property type="entry name" value="DHS-like_NAD/FAD-binding_dom"/>
</dbReference>
<gene>
    <name evidence="1" type="ORF">LF923_0003755</name>
</gene>
<sequence>MDIDAIKIHLQQFFSSSPTVLIGSGLSLGEGISGMWDLGQHLDLTIPKLIDGELLEEWKIISTKLKAGSGLEDAMASLKDESELVPLIVNKTAELILKDESSVISSVINGEKTLALTSLLKHLTFNQDELVIITPNYDRLIELACEFAKLEIATGFINNYYCTNAPELDLHRFRIIEKRRTKRGSQEVIVKTKKHVKIFKPHGSLDWFKSGNTIIRTNFENKYNRMIITPGTSKFRTGYQEPFDWHREKANHYIKRAKSLLIIGYGFNDEQLEVHLKARIQEQIPTLLITHTLTPNAKKICENNPCITYIIAADNHSIVCIRGEMYKFEKKIWSLDEFVNEVLI</sequence>
<dbReference type="SUPFAM" id="SSF52467">
    <property type="entry name" value="DHS-like NAD/FAD-binding domain"/>
    <property type="match status" value="1"/>
</dbReference>